<keyword evidence="1" id="KW-0805">Transcription regulation</keyword>
<dbReference type="PANTHER" id="PTHR43280">
    <property type="entry name" value="ARAC-FAMILY TRANSCRIPTIONAL REGULATOR"/>
    <property type="match status" value="1"/>
</dbReference>
<dbReference type="KEGG" id="pbor:BSF38_05371"/>
<dbReference type="PANTHER" id="PTHR43280:SF32">
    <property type="entry name" value="TRANSCRIPTIONAL REGULATORY PROTEIN"/>
    <property type="match status" value="1"/>
</dbReference>
<organism evidence="5 6">
    <name type="scientific">Paludisphaera borealis</name>
    <dbReference type="NCBI Taxonomy" id="1387353"/>
    <lineage>
        <taxon>Bacteria</taxon>
        <taxon>Pseudomonadati</taxon>
        <taxon>Planctomycetota</taxon>
        <taxon>Planctomycetia</taxon>
        <taxon>Isosphaerales</taxon>
        <taxon>Isosphaeraceae</taxon>
        <taxon>Paludisphaera</taxon>
    </lineage>
</organism>
<dbReference type="RefSeq" id="WP_237170627.1">
    <property type="nucleotide sequence ID" value="NZ_CP019082.1"/>
</dbReference>
<dbReference type="STRING" id="1387353.BSF38_05371"/>
<dbReference type="SMART" id="SM00342">
    <property type="entry name" value="HTH_ARAC"/>
    <property type="match status" value="1"/>
</dbReference>
<dbReference type="PRINTS" id="PR00032">
    <property type="entry name" value="HTHARAC"/>
</dbReference>
<protein>
    <submittedName>
        <fullName evidence="5">Arabinose operon regulatory protein</fullName>
    </submittedName>
</protein>
<evidence type="ECO:0000313" key="6">
    <source>
        <dbReference type="Proteomes" id="UP000186309"/>
    </source>
</evidence>
<evidence type="ECO:0000256" key="2">
    <source>
        <dbReference type="ARBA" id="ARBA00023125"/>
    </source>
</evidence>
<evidence type="ECO:0000256" key="3">
    <source>
        <dbReference type="ARBA" id="ARBA00023163"/>
    </source>
</evidence>
<feature type="domain" description="HTH araC/xylS-type" evidence="4">
    <location>
        <begin position="183"/>
        <end position="281"/>
    </location>
</feature>
<keyword evidence="2" id="KW-0238">DNA-binding</keyword>
<evidence type="ECO:0000313" key="5">
    <source>
        <dbReference type="EMBL" id="APW63794.1"/>
    </source>
</evidence>
<evidence type="ECO:0000256" key="1">
    <source>
        <dbReference type="ARBA" id="ARBA00023015"/>
    </source>
</evidence>
<dbReference type="InterPro" id="IPR009057">
    <property type="entry name" value="Homeodomain-like_sf"/>
</dbReference>
<dbReference type="Proteomes" id="UP000186309">
    <property type="component" value="Chromosome"/>
</dbReference>
<keyword evidence="3" id="KW-0804">Transcription</keyword>
<accession>A0A1U7CXX2</accession>
<dbReference type="EMBL" id="CP019082">
    <property type="protein sequence ID" value="APW63794.1"/>
    <property type="molecule type" value="Genomic_DNA"/>
</dbReference>
<dbReference type="InterPro" id="IPR018060">
    <property type="entry name" value="HTH_AraC"/>
</dbReference>
<dbReference type="GO" id="GO:0003700">
    <property type="term" value="F:DNA-binding transcription factor activity"/>
    <property type="evidence" value="ECO:0007669"/>
    <property type="project" value="InterPro"/>
</dbReference>
<dbReference type="InterPro" id="IPR020449">
    <property type="entry name" value="Tscrpt_reg_AraC-type_HTH"/>
</dbReference>
<evidence type="ECO:0000259" key="4">
    <source>
        <dbReference type="PROSITE" id="PS01124"/>
    </source>
</evidence>
<dbReference type="PROSITE" id="PS01124">
    <property type="entry name" value="HTH_ARAC_FAMILY_2"/>
    <property type="match status" value="1"/>
</dbReference>
<gene>
    <name evidence="5" type="primary">araC</name>
    <name evidence="5" type="ORF">BSF38_05371</name>
</gene>
<dbReference type="AlphaFoldDB" id="A0A1U7CXX2"/>
<proteinExistence type="predicted"/>
<dbReference type="Gene3D" id="1.10.10.60">
    <property type="entry name" value="Homeodomain-like"/>
    <property type="match status" value="1"/>
</dbReference>
<sequence length="294" mass="33355">METPLQLYDPRDGDVALKVASLPGGLDLAQTLRFNYFTAVWVQEGCGTFWADLGRYDFEAGSLLFFVPYQSFRLLPETPARGLVIQFHANFLCIETHHAEVGCNGVLFNDVYGVPLVRLNAGHEGEFLGIVDSMRGELEASGLAHSEVLLSYLKIFLVKAARLKLEQQGRLQPAAIKRPPVLDELKRLIEEHYRAEHSPGYYAQQLHLAPKSLAKLVKKHFHKTLTELIRDCVLRQAKWELLHTLKPVKQIAAEVGFQDELYFSRLFKRATGCAPSFFREFETSIRGGQNVWVR</sequence>
<reference evidence="6" key="1">
    <citation type="submission" date="2016-12" db="EMBL/GenBank/DDBJ databases">
        <title>Comparative genomics of four Isosphaeraceae planctomycetes: a common pool of plasmids and glycoside hydrolase genes.</title>
        <authorList>
            <person name="Ivanova A."/>
        </authorList>
    </citation>
    <scope>NUCLEOTIDE SEQUENCE [LARGE SCALE GENOMIC DNA]</scope>
    <source>
        <strain evidence="6">PX4</strain>
    </source>
</reference>
<dbReference type="SUPFAM" id="SSF46689">
    <property type="entry name" value="Homeodomain-like"/>
    <property type="match status" value="1"/>
</dbReference>
<dbReference type="Pfam" id="PF12833">
    <property type="entry name" value="HTH_18"/>
    <property type="match status" value="1"/>
</dbReference>
<dbReference type="GO" id="GO:0043565">
    <property type="term" value="F:sequence-specific DNA binding"/>
    <property type="evidence" value="ECO:0007669"/>
    <property type="project" value="InterPro"/>
</dbReference>
<name>A0A1U7CXX2_9BACT</name>
<keyword evidence="6" id="KW-1185">Reference proteome</keyword>